<dbReference type="Pfam" id="PF13450">
    <property type="entry name" value="NAD_binding_8"/>
    <property type="match status" value="1"/>
</dbReference>
<dbReference type="SUPFAM" id="SSF51971">
    <property type="entry name" value="Nucleotide-binding domain"/>
    <property type="match status" value="1"/>
</dbReference>
<dbReference type="PANTHER" id="PTHR43100">
    <property type="entry name" value="GLUTAMATE SYNTHASE [NADPH] SMALL CHAIN"/>
    <property type="match status" value="1"/>
</dbReference>
<sequence length="381" mass="41348">MDEYTQVRASDTQPLASSTNATLLDYTMLVPNAPISHNAYTERIAIIGAGLVGLNAAHILALLGYRSITIFEESPTAGGMLTLEMPSFGLPPQARAQLLELLMRPGGTLRLHTHVGRDISFDEIYQDYDAVLLAVGVQHQASVDVPGEDALKGVYSALDTLLTRPFSSQGGCTGMVVVLGGSRYTFDVAARAVEAGASSVHVFYPASFSELPETAKKQLLRPHKRITFHEYTMPKSFLGTEDMHVCGIRCQRTHWIDQGQTSHLAFVPGRGQCYPVETVIVAIGEVPDLSFLPHEMTITTASGEELQLAGPFTTFVPGLFAAGDVVHDLESLEEALREGRDVGLQIHHYLRQQKLNHPEASNNPGKGNAHLPGPTRKKTIS</sequence>
<dbReference type="PANTHER" id="PTHR43100:SF2">
    <property type="entry name" value="BNAA03G19380D PROTEIN"/>
    <property type="match status" value="1"/>
</dbReference>
<protein>
    <recommendedName>
        <fullName evidence="2">FAD/NAD(P)-binding domain-containing protein</fullName>
    </recommendedName>
</protein>
<dbReference type="InterPro" id="IPR036188">
    <property type="entry name" value="FAD/NAD-bd_sf"/>
</dbReference>
<keyword evidence="4" id="KW-1185">Reference proteome</keyword>
<evidence type="ECO:0000259" key="2">
    <source>
        <dbReference type="Pfam" id="PF07992"/>
    </source>
</evidence>
<accession>A0ABQ3UH40</accession>
<dbReference type="Proteomes" id="UP000654345">
    <property type="component" value="Unassembled WGS sequence"/>
</dbReference>
<dbReference type="Pfam" id="PF07992">
    <property type="entry name" value="Pyr_redox_2"/>
    <property type="match status" value="1"/>
</dbReference>
<dbReference type="Gene3D" id="3.50.50.60">
    <property type="entry name" value="FAD/NAD(P)-binding domain"/>
    <property type="match status" value="2"/>
</dbReference>
<gene>
    <name evidence="3" type="ORF">KSB_05020</name>
</gene>
<evidence type="ECO:0000313" key="4">
    <source>
        <dbReference type="Proteomes" id="UP000654345"/>
    </source>
</evidence>
<reference evidence="3 4" key="1">
    <citation type="journal article" date="2021" name="Int. J. Syst. Evol. Microbiol.">
        <title>Reticulibacter mediterranei gen. nov., sp. nov., within the new family Reticulibacteraceae fam. nov., and Ktedonospora formicarum gen. nov., sp. nov., Ktedonobacter robiniae sp. nov., Dictyobacter formicarum sp. nov. and Dictyobacter arantiisoli sp. nov., belonging to the class Ktedonobacteria.</title>
        <authorList>
            <person name="Yabe S."/>
            <person name="Zheng Y."/>
            <person name="Wang C.M."/>
            <person name="Sakai Y."/>
            <person name="Abe K."/>
            <person name="Yokota A."/>
            <person name="Donadio S."/>
            <person name="Cavaletti L."/>
            <person name="Monciardini P."/>
        </authorList>
    </citation>
    <scope>NUCLEOTIDE SEQUENCE [LARGE SCALE GENOMIC DNA]</scope>
    <source>
        <strain evidence="3 4">SOSP1-30</strain>
    </source>
</reference>
<comment type="caution">
    <text evidence="3">The sequence shown here is derived from an EMBL/GenBank/DDBJ whole genome shotgun (WGS) entry which is preliminary data.</text>
</comment>
<dbReference type="InterPro" id="IPR051394">
    <property type="entry name" value="Glutamate_Synthase"/>
</dbReference>
<proteinExistence type="predicted"/>
<dbReference type="InterPro" id="IPR023753">
    <property type="entry name" value="FAD/NAD-binding_dom"/>
</dbReference>
<feature type="region of interest" description="Disordered" evidence="1">
    <location>
        <begin position="357"/>
        <end position="381"/>
    </location>
</feature>
<dbReference type="EMBL" id="BNJG01000001">
    <property type="protein sequence ID" value="GHO52027.1"/>
    <property type="molecule type" value="Genomic_DNA"/>
</dbReference>
<evidence type="ECO:0000256" key="1">
    <source>
        <dbReference type="SAM" id="MobiDB-lite"/>
    </source>
</evidence>
<dbReference type="RefSeq" id="WP_201368974.1">
    <property type="nucleotide sequence ID" value="NZ_BNJG01000001.1"/>
</dbReference>
<evidence type="ECO:0000313" key="3">
    <source>
        <dbReference type="EMBL" id="GHO52027.1"/>
    </source>
</evidence>
<dbReference type="PRINTS" id="PR00419">
    <property type="entry name" value="ADXRDTASE"/>
</dbReference>
<organism evidence="3 4">
    <name type="scientific">Ktedonobacter robiniae</name>
    <dbReference type="NCBI Taxonomy" id="2778365"/>
    <lineage>
        <taxon>Bacteria</taxon>
        <taxon>Bacillati</taxon>
        <taxon>Chloroflexota</taxon>
        <taxon>Ktedonobacteria</taxon>
        <taxon>Ktedonobacterales</taxon>
        <taxon>Ktedonobacteraceae</taxon>
        <taxon>Ktedonobacter</taxon>
    </lineage>
</organism>
<feature type="domain" description="FAD/NAD(P)-binding" evidence="2">
    <location>
        <begin position="127"/>
        <end position="339"/>
    </location>
</feature>
<name>A0ABQ3UH40_9CHLR</name>